<keyword evidence="2" id="KW-1133">Transmembrane helix</keyword>
<name>A0ABV7H3K5_9BURK</name>
<reference evidence="4" key="1">
    <citation type="journal article" date="2019" name="Int. J. Syst. Evol. Microbiol.">
        <title>The Global Catalogue of Microorganisms (GCM) 10K type strain sequencing project: providing services to taxonomists for standard genome sequencing and annotation.</title>
        <authorList>
            <consortium name="The Broad Institute Genomics Platform"/>
            <consortium name="The Broad Institute Genome Sequencing Center for Infectious Disease"/>
            <person name="Wu L."/>
            <person name="Ma J."/>
        </authorList>
    </citation>
    <scope>NUCLEOTIDE SEQUENCE [LARGE SCALE GENOMIC DNA]</scope>
    <source>
        <strain evidence="4">KCTC 52168</strain>
    </source>
</reference>
<feature type="region of interest" description="Disordered" evidence="1">
    <location>
        <begin position="42"/>
        <end position="66"/>
    </location>
</feature>
<proteinExistence type="predicted"/>
<evidence type="ECO:0000313" key="4">
    <source>
        <dbReference type="Proteomes" id="UP001595556"/>
    </source>
</evidence>
<feature type="transmembrane region" description="Helical" evidence="2">
    <location>
        <begin position="6"/>
        <end position="27"/>
    </location>
</feature>
<evidence type="ECO:0000256" key="1">
    <source>
        <dbReference type="SAM" id="MobiDB-lite"/>
    </source>
</evidence>
<accession>A0ABV7H3K5</accession>
<dbReference type="RefSeq" id="WP_377303943.1">
    <property type="nucleotide sequence ID" value="NZ_CP180191.1"/>
</dbReference>
<dbReference type="Proteomes" id="UP001595556">
    <property type="component" value="Unassembled WGS sequence"/>
</dbReference>
<evidence type="ECO:0000256" key="2">
    <source>
        <dbReference type="SAM" id="Phobius"/>
    </source>
</evidence>
<comment type="caution">
    <text evidence="3">The sequence shown here is derived from an EMBL/GenBank/DDBJ whole genome shotgun (WGS) entry which is preliminary data.</text>
</comment>
<keyword evidence="2" id="KW-0472">Membrane</keyword>
<protein>
    <submittedName>
        <fullName evidence="3">Cbb3-type cytochrome oxidase subunit 3</fullName>
    </submittedName>
</protein>
<gene>
    <name evidence="3" type="ORF">ACFOEN_11255</name>
</gene>
<dbReference type="InterPro" id="IPR008621">
    <property type="entry name" value="Cbb3-typ_cyt_oxidase_comp"/>
</dbReference>
<sequence length="66" mass="7594">MDFNTYASLFTVLCFSLFVALLIWNFLPSRRERLDRYARAVLEDESSTSASRPMPRMAASTQGEQQ</sequence>
<keyword evidence="2" id="KW-0812">Transmembrane</keyword>
<dbReference type="EMBL" id="JBHRTI010000004">
    <property type="protein sequence ID" value="MFC3148217.1"/>
    <property type="molecule type" value="Genomic_DNA"/>
</dbReference>
<keyword evidence="4" id="KW-1185">Reference proteome</keyword>
<organism evidence="3 4">
    <name type="scientific">Piscinibacterium candidicorallinum</name>
    <dbReference type="NCBI Taxonomy" id="1793872"/>
    <lineage>
        <taxon>Bacteria</taxon>
        <taxon>Pseudomonadati</taxon>
        <taxon>Pseudomonadota</taxon>
        <taxon>Betaproteobacteria</taxon>
        <taxon>Burkholderiales</taxon>
        <taxon>Piscinibacterium</taxon>
    </lineage>
</organism>
<evidence type="ECO:0000313" key="3">
    <source>
        <dbReference type="EMBL" id="MFC3148217.1"/>
    </source>
</evidence>
<dbReference type="Pfam" id="PF05545">
    <property type="entry name" value="FixQ"/>
    <property type="match status" value="1"/>
</dbReference>